<keyword evidence="2" id="KW-0472">Membrane</keyword>
<comment type="caution">
    <text evidence="3">The sequence shown here is derived from an EMBL/GenBank/DDBJ whole genome shotgun (WGS) entry which is preliminary data.</text>
</comment>
<keyword evidence="2" id="KW-0812">Transmembrane</keyword>
<keyword evidence="4" id="KW-1185">Reference proteome</keyword>
<feature type="region of interest" description="Disordered" evidence="1">
    <location>
        <begin position="162"/>
        <end position="206"/>
    </location>
</feature>
<feature type="compositionally biased region" description="Pro residues" evidence="1">
    <location>
        <begin position="189"/>
        <end position="204"/>
    </location>
</feature>
<reference evidence="3 4" key="1">
    <citation type="submission" date="2024-03" db="EMBL/GenBank/DDBJ databases">
        <title>A high-quality draft genome sequence of Diaporthe vaccinii, a causative agent of upright dieback and viscid rot disease in cranberry plants.</title>
        <authorList>
            <person name="Sarrasin M."/>
            <person name="Lang B.F."/>
            <person name="Burger G."/>
        </authorList>
    </citation>
    <scope>NUCLEOTIDE SEQUENCE [LARGE SCALE GENOMIC DNA]</scope>
    <source>
        <strain evidence="3 4">IS7</strain>
    </source>
</reference>
<name>A0ABR4FCL6_9PEZI</name>
<gene>
    <name evidence="3" type="ORF">FJTKL_09396</name>
</gene>
<accession>A0ABR4FCL6</accession>
<feature type="transmembrane region" description="Helical" evidence="2">
    <location>
        <begin position="30"/>
        <end position="47"/>
    </location>
</feature>
<proteinExistence type="predicted"/>
<evidence type="ECO:0000313" key="4">
    <source>
        <dbReference type="Proteomes" id="UP001600888"/>
    </source>
</evidence>
<evidence type="ECO:0000256" key="2">
    <source>
        <dbReference type="SAM" id="Phobius"/>
    </source>
</evidence>
<feature type="compositionally biased region" description="Pro residues" evidence="1">
    <location>
        <begin position="165"/>
        <end position="182"/>
    </location>
</feature>
<dbReference type="Proteomes" id="UP001600888">
    <property type="component" value="Unassembled WGS sequence"/>
</dbReference>
<keyword evidence="2" id="KW-1133">Transmembrane helix</keyword>
<protein>
    <submittedName>
        <fullName evidence="3">Uncharacterized protein</fullName>
    </submittedName>
</protein>
<dbReference type="EMBL" id="JBAWTH010000003">
    <property type="protein sequence ID" value="KAL2292424.1"/>
    <property type="molecule type" value="Genomic_DNA"/>
</dbReference>
<organism evidence="3 4">
    <name type="scientific">Diaporthe vaccinii</name>
    <dbReference type="NCBI Taxonomy" id="105482"/>
    <lineage>
        <taxon>Eukaryota</taxon>
        <taxon>Fungi</taxon>
        <taxon>Dikarya</taxon>
        <taxon>Ascomycota</taxon>
        <taxon>Pezizomycotina</taxon>
        <taxon>Sordariomycetes</taxon>
        <taxon>Sordariomycetidae</taxon>
        <taxon>Diaporthales</taxon>
        <taxon>Diaporthaceae</taxon>
        <taxon>Diaporthe</taxon>
        <taxon>Diaporthe eres species complex</taxon>
    </lineage>
</organism>
<sequence length="298" mass="33874">MCNECGNNEETICRVPIARILQRSRAEPNFTMYLCVTTIATMLFGLFTHDVNPNNRVTQIRNTHFVPFLLEQCSLRQSIEAQAEADWILIMNHCLEFLKVLFKFAVQHQALAPQTGTNTWVWNVQWERLTDVLQWLSSQGCPMDIDNDMCCYWIRAYMRGQAAAPQPPQPPPQPPLQPPQPPRQSQQLQPPPAHPPARPHPTAAPPEQQLTAFMPRDVGAPAPMNNILVLNTAPLGDLFSRCNHAQQAPPADNGRTQKALELQRRFLDTCLKMNEAGSSKERYYARLQKICRSMEKLV</sequence>
<evidence type="ECO:0000256" key="1">
    <source>
        <dbReference type="SAM" id="MobiDB-lite"/>
    </source>
</evidence>
<evidence type="ECO:0000313" key="3">
    <source>
        <dbReference type="EMBL" id="KAL2292424.1"/>
    </source>
</evidence>